<proteinExistence type="predicted"/>
<gene>
    <name evidence="3" type="ORF">SDRG_06553</name>
</gene>
<dbReference type="InParanoid" id="T0QD21"/>
<dbReference type="STRING" id="1156394.T0QD21"/>
<reference evidence="3 4" key="1">
    <citation type="submission" date="2012-04" db="EMBL/GenBank/DDBJ databases">
        <title>The Genome Sequence of Saprolegnia declina VS20.</title>
        <authorList>
            <consortium name="The Broad Institute Genome Sequencing Platform"/>
            <person name="Russ C."/>
            <person name="Nusbaum C."/>
            <person name="Tyler B."/>
            <person name="van West P."/>
            <person name="Dieguez-Uribeondo J."/>
            <person name="de Bruijn I."/>
            <person name="Tripathy S."/>
            <person name="Jiang R."/>
            <person name="Young S.K."/>
            <person name="Zeng Q."/>
            <person name="Gargeya S."/>
            <person name="Fitzgerald M."/>
            <person name="Haas B."/>
            <person name="Abouelleil A."/>
            <person name="Alvarado L."/>
            <person name="Arachchi H.M."/>
            <person name="Berlin A."/>
            <person name="Chapman S.B."/>
            <person name="Goldberg J."/>
            <person name="Griggs A."/>
            <person name="Gujja S."/>
            <person name="Hansen M."/>
            <person name="Howarth C."/>
            <person name="Imamovic A."/>
            <person name="Larimer J."/>
            <person name="McCowen C."/>
            <person name="Montmayeur A."/>
            <person name="Murphy C."/>
            <person name="Neiman D."/>
            <person name="Pearson M."/>
            <person name="Priest M."/>
            <person name="Roberts A."/>
            <person name="Saif S."/>
            <person name="Shea T."/>
            <person name="Sisk P."/>
            <person name="Sykes S."/>
            <person name="Wortman J."/>
            <person name="Nusbaum C."/>
            <person name="Birren B."/>
        </authorList>
    </citation>
    <scope>NUCLEOTIDE SEQUENCE [LARGE SCALE GENOMIC DNA]</scope>
    <source>
        <strain evidence="3 4">VS20</strain>
    </source>
</reference>
<sequence length="555" mass="61933">MAQQIDPEEAETSDAVYPARSSSVASLNKQLRELETRYHRTRQQLDKTTLKHDAMAAEVRKVRADNKAYEKELAKKAALLQRLASDKKMVEAQAIANRDYAKRIEQKLAMGAKGQAAAARHSEMAARMLEMEKDRHETLLTLESKDDRIKDLDAKITVLKRALDVRVRELGLDNNVHNGLIYEIARLQETNASLALQLALEVDQSTCLKSVVAKKDAELQAIDKVRNDLESVVARREETIAARETTLASLRTDIKTLKEEKALLLSYVQEQTEKLLKGEAAMKKQAAQHTQAIEALELELQRRSSTMDELTASAAESQQSYDKLLQAYTVTQEAITHERSTSDALRALLDEKADELEAEGHKLRTASSEMQALRLREEALQATCSTQSSDIADCRRQIEALEARCGGLSDQVQAHAASTRALQFEMERSLVDLASVSHERNEAARAMNEAVTISATAMDEQQLLRDKLVAQATQIEQLKQSKALLQNAMLEQLAALRKQLQLERVARVAAERKQPVSVSTIDELPPPPPPTKVHVPYVLPPDQPDSTLTLQDLIH</sequence>
<dbReference type="GeneID" id="19947280"/>
<evidence type="ECO:0000256" key="2">
    <source>
        <dbReference type="SAM" id="MobiDB-lite"/>
    </source>
</evidence>
<dbReference type="RefSeq" id="XP_008610556.1">
    <property type="nucleotide sequence ID" value="XM_008612334.1"/>
</dbReference>
<keyword evidence="1" id="KW-0175">Coiled coil</keyword>
<feature type="coiled-coil region" evidence="1">
    <location>
        <begin position="240"/>
        <end position="327"/>
    </location>
</feature>
<dbReference type="eggNOG" id="ENOG502R1QB">
    <property type="taxonomic scope" value="Eukaryota"/>
</dbReference>
<dbReference type="Proteomes" id="UP000030762">
    <property type="component" value="Unassembled WGS sequence"/>
</dbReference>
<name>T0QD21_SAPDV</name>
<feature type="compositionally biased region" description="Polar residues" evidence="2">
    <location>
        <begin position="544"/>
        <end position="555"/>
    </location>
</feature>
<accession>T0QD21</accession>
<dbReference type="OMA" id="QRDECER"/>
<feature type="coiled-coil region" evidence="1">
    <location>
        <begin position="24"/>
        <end position="86"/>
    </location>
</feature>
<dbReference type="OrthoDB" id="79428at2759"/>
<feature type="region of interest" description="Disordered" evidence="2">
    <location>
        <begin position="515"/>
        <end position="555"/>
    </location>
</feature>
<feature type="coiled-coil region" evidence="1">
    <location>
        <begin position="363"/>
        <end position="411"/>
    </location>
</feature>
<dbReference type="EMBL" id="JH767149">
    <property type="protein sequence ID" value="EQC35794.1"/>
    <property type="molecule type" value="Genomic_DNA"/>
</dbReference>
<feature type="compositionally biased region" description="Acidic residues" evidence="2">
    <location>
        <begin position="1"/>
        <end position="12"/>
    </location>
</feature>
<dbReference type="AlphaFoldDB" id="T0QD21"/>
<organism evidence="3 4">
    <name type="scientific">Saprolegnia diclina (strain VS20)</name>
    <dbReference type="NCBI Taxonomy" id="1156394"/>
    <lineage>
        <taxon>Eukaryota</taxon>
        <taxon>Sar</taxon>
        <taxon>Stramenopiles</taxon>
        <taxon>Oomycota</taxon>
        <taxon>Saprolegniomycetes</taxon>
        <taxon>Saprolegniales</taxon>
        <taxon>Saprolegniaceae</taxon>
        <taxon>Saprolegnia</taxon>
    </lineage>
</organism>
<evidence type="ECO:0000313" key="4">
    <source>
        <dbReference type="Proteomes" id="UP000030762"/>
    </source>
</evidence>
<keyword evidence="4" id="KW-1185">Reference proteome</keyword>
<evidence type="ECO:0000313" key="3">
    <source>
        <dbReference type="EMBL" id="EQC35794.1"/>
    </source>
</evidence>
<protein>
    <submittedName>
        <fullName evidence="3">Uncharacterized protein</fullName>
    </submittedName>
</protein>
<evidence type="ECO:0000256" key="1">
    <source>
        <dbReference type="SAM" id="Coils"/>
    </source>
</evidence>
<feature type="region of interest" description="Disordered" evidence="2">
    <location>
        <begin position="1"/>
        <end position="21"/>
    </location>
</feature>
<dbReference type="VEuPathDB" id="FungiDB:SDRG_06553"/>